<gene>
    <name evidence="1" type="ORF">C3F09_05005</name>
</gene>
<dbReference type="InterPro" id="IPR008969">
    <property type="entry name" value="CarboxyPept-like_regulatory"/>
</dbReference>
<dbReference type="AlphaFoldDB" id="A0A855X261"/>
<proteinExistence type="predicted"/>
<name>A0A855X261_9BACT</name>
<dbReference type="InterPro" id="IPR043741">
    <property type="entry name" value="DUF5686"/>
</dbReference>
<dbReference type="Pfam" id="PF13715">
    <property type="entry name" value="CarbopepD_reg_2"/>
    <property type="match status" value="1"/>
</dbReference>
<comment type="caution">
    <text evidence="1">The sequence shown here is derived from an EMBL/GenBank/DDBJ whole genome shotgun (WGS) entry which is preliminary data.</text>
</comment>
<dbReference type="EMBL" id="PQAP01000050">
    <property type="protein sequence ID" value="PWB73667.1"/>
    <property type="molecule type" value="Genomic_DNA"/>
</dbReference>
<dbReference type="Pfam" id="PF18939">
    <property type="entry name" value="DUF5686"/>
    <property type="match status" value="1"/>
</dbReference>
<reference evidence="1 2" key="1">
    <citation type="journal article" date="2018" name="ISME J.">
        <title>A methanotrophic archaeon couples anaerobic oxidation of methane to Fe(III) reduction.</title>
        <authorList>
            <person name="Cai C."/>
            <person name="Leu A.O."/>
            <person name="Xie G.J."/>
            <person name="Guo J."/>
            <person name="Feng Y."/>
            <person name="Zhao J.X."/>
            <person name="Tyson G.W."/>
            <person name="Yuan Z."/>
            <person name="Hu S."/>
        </authorList>
    </citation>
    <scope>NUCLEOTIDE SEQUENCE [LARGE SCALE GENOMIC DNA]</scope>
    <source>
        <strain evidence="1">FeB_12</strain>
    </source>
</reference>
<feature type="non-terminal residue" evidence="1">
    <location>
        <position position="489"/>
    </location>
</feature>
<accession>A0A855X261</accession>
<evidence type="ECO:0008006" key="3">
    <source>
        <dbReference type="Google" id="ProtNLM"/>
    </source>
</evidence>
<dbReference type="Gene3D" id="2.60.40.1120">
    <property type="entry name" value="Carboxypeptidase-like, regulatory domain"/>
    <property type="match status" value="1"/>
</dbReference>
<evidence type="ECO:0000313" key="2">
    <source>
        <dbReference type="Proteomes" id="UP000250918"/>
    </source>
</evidence>
<sequence>MFGQHSFKLISVIILISILVRCQFVNGQSAVQPAAGAMRFSIHGTVYDSSTQQPVGFVTVHVVGSGKTALTNEQGQYRIVVDSLPAELKFTHVAYYTDHRTVHVAALDSAYDVMLRPSFIEMPGIRVYGRQYEPGEQIIVEAIRRKKEILARLRQFSCDAYTKLIVRDMKKPDSNNIFLITESQVSCFWEAPDRYKEIITARKQSANLKAEQNLVAVGQILNFNENRIGPGMVSPTAEDALKYYRYYLLDTIEVDSQQVFVLEVEAKNDIDMLFEGTIQIADSTYDVVAVDVGVNRGLPQSFIRDPHYRQRCARFSGGIWMPVEIQLSLEIKFSIKIPGVPDHLSMKHVASLYSYSFARDEKRARFDEFALEVDPAADRVDSSIWRTQQAIPLTIEELAGYQRIDSVRHAPKPAYKQLPAMIFGAAVVASLQRDLFHFNRVEGAYAGLGFTLRKPVPNTDLRLKSGYAFDGEFWQHAYGVTYHLPGRAR</sequence>
<dbReference type="SUPFAM" id="SSF49464">
    <property type="entry name" value="Carboxypeptidase regulatory domain-like"/>
    <property type="match status" value="1"/>
</dbReference>
<dbReference type="Proteomes" id="UP000250918">
    <property type="component" value="Unassembled WGS sequence"/>
</dbReference>
<evidence type="ECO:0000313" key="1">
    <source>
        <dbReference type="EMBL" id="PWB73667.1"/>
    </source>
</evidence>
<organism evidence="1 2">
    <name type="scientific">candidate division GN15 bacterium</name>
    <dbReference type="NCBI Taxonomy" id="2072418"/>
    <lineage>
        <taxon>Bacteria</taxon>
        <taxon>candidate division GN15</taxon>
    </lineage>
</organism>
<protein>
    <recommendedName>
        <fullName evidence="3">Carboxypeptidase-like regulatory domain-containing protein</fullName>
    </recommendedName>
</protein>